<dbReference type="PaxDb" id="3055-EDP08246"/>
<keyword evidence="3" id="KW-0418">Kinase</keyword>
<dbReference type="GO" id="GO:0004672">
    <property type="term" value="F:protein kinase activity"/>
    <property type="evidence" value="ECO:0000318"/>
    <property type="project" value="GO_Central"/>
</dbReference>
<keyword evidence="6" id="KW-0723">Serine/threonine-protein kinase</keyword>
<dbReference type="EMBL" id="CM008967">
    <property type="protein sequence ID" value="PNW81916.1"/>
    <property type="molecule type" value="Genomic_DNA"/>
</dbReference>
<dbReference type="eggNOG" id="KOG1033">
    <property type="taxonomic scope" value="Eukaryota"/>
</dbReference>
<dbReference type="PROSITE" id="PS50011">
    <property type="entry name" value="PROTEIN_KINASE_DOM"/>
    <property type="match status" value="1"/>
</dbReference>
<evidence type="ECO:0000256" key="8">
    <source>
        <dbReference type="SAM" id="Phobius"/>
    </source>
</evidence>
<dbReference type="PANTHER" id="PTHR11042:SF186">
    <property type="entry name" value="KINASE, PUTATIVE-RELATED"/>
    <property type="match status" value="1"/>
</dbReference>
<reference evidence="9 10" key="1">
    <citation type="journal article" date="2007" name="Science">
        <title>The Chlamydomonas genome reveals the evolution of key animal and plant functions.</title>
        <authorList>
            <person name="Merchant S.S."/>
            <person name="Prochnik S.E."/>
            <person name="Vallon O."/>
            <person name="Harris E.H."/>
            <person name="Karpowicz S.J."/>
            <person name="Witman G.B."/>
            <person name="Terry A."/>
            <person name="Salamov A."/>
            <person name="Fritz-Laylin L.K."/>
            <person name="Marechal-Drouard L."/>
            <person name="Marshall W.F."/>
            <person name="Qu L.H."/>
            <person name="Nelson D.R."/>
            <person name="Sanderfoot A.A."/>
            <person name="Spalding M.H."/>
            <person name="Kapitonov V.V."/>
            <person name="Ren Q."/>
            <person name="Ferris P."/>
            <person name="Lindquist E."/>
            <person name="Shapiro H."/>
            <person name="Lucas S.M."/>
            <person name="Grimwood J."/>
            <person name="Schmutz J."/>
            <person name="Cardol P."/>
            <person name="Cerutti H."/>
            <person name="Chanfreau G."/>
            <person name="Chen C.L."/>
            <person name="Cognat V."/>
            <person name="Croft M.T."/>
            <person name="Dent R."/>
            <person name="Dutcher S."/>
            <person name="Fernandez E."/>
            <person name="Fukuzawa H."/>
            <person name="Gonzalez-Ballester D."/>
            <person name="Gonzalez-Halphen D."/>
            <person name="Hallmann A."/>
            <person name="Hanikenne M."/>
            <person name="Hippler M."/>
            <person name="Inwood W."/>
            <person name="Jabbari K."/>
            <person name="Kalanon M."/>
            <person name="Kuras R."/>
            <person name="Lefebvre P.A."/>
            <person name="Lemaire S.D."/>
            <person name="Lobanov A.V."/>
            <person name="Lohr M."/>
            <person name="Manuell A."/>
            <person name="Meier I."/>
            <person name="Mets L."/>
            <person name="Mittag M."/>
            <person name="Mittelmeier T."/>
            <person name="Moroney J.V."/>
            <person name="Moseley J."/>
            <person name="Napoli C."/>
            <person name="Nedelcu A.M."/>
            <person name="Niyogi K."/>
            <person name="Novoselov S.V."/>
            <person name="Paulsen I.T."/>
            <person name="Pazour G."/>
            <person name="Purton S."/>
            <person name="Ral J.P."/>
            <person name="Riano-Pachon D.M."/>
            <person name="Riekhof W."/>
            <person name="Rymarquis L."/>
            <person name="Schroda M."/>
            <person name="Stern D."/>
            <person name="Umen J."/>
            <person name="Willows R."/>
            <person name="Wilson N."/>
            <person name="Zimmer S.L."/>
            <person name="Allmer J."/>
            <person name="Balk J."/>
            <person name="Bisova K."/>
            <person name="Chen C.J."/>
            <person name="Elias M."/>
            <person name="Gendler K."/>
            <person name="Hauser C."/>
            <person name="Lamb M.R."/>
            <person name="Ledford H."/>
            <person name="Long J.C."/>
            <person name="Minagawa J."/>
            <person name="Page M.D."/>
            <person name="Pan J."/>
            <person name="Pootakham W."/>
            <person name="Roje S."/>
            <person name="Rose A."/>
            <person name="Stahlberg E."/>
            <person name="Terauchi A.M."/>
            <person name="Yang P."/>
            <person name="Ball S."/>
            <person name="Bowler C."/>
            <person name="Dieckmann C.L."/>
            <person name="Gladyshev V.N."/>
            <person name="Green P."/>
            <person name="Jorgensen R."/>
            <person name="Mayfield S."/>
            <person name="Mueller-Roeber B."/>
            <person name="Rajamani S."/>
            <person name="Sayre R.T."/>
            <person name="Brokstein P."/>
            <person name="Dubchak I."/>
            <person name="Goodstein D."/>
            <person name="Hornick L."/>
            <person name="Huang Y.W."/>
            <person name="Jhaveri J."/>
            <person name="Luo Y."/>
            <person name="Martinez D."/>
            <person name="Ngau W.C."/>
            <person name="Otillar B."/>
            <person name="Poliakov A."/>
            <person name="Porter A."/>
            <person name="Szajkowski L."/>
            <person name="Werner G."/>
            <person name="Zhou K."/>
            <person name="Grigoriev I.V."/>
            <person name="Rokhsar D.S."/>
            <person name="Grossman A.R."/>
        </authorList>
    </citation>
    <scope>NUCLEOTIDE SEQUENCE [LARGE SCALE GENOMIC DNA]</scope>
    <source>
        <strain evidence="10">CC-503</strain>
    </source>
</reference>
<keyword evidence="1" id="KW-0808">Transferase</keyword>
<keyword evidence="10" id="KW-1185">Reference proteome</keyword>
<dbReference type="SUPFAM" id="SSF56112">
    <property type="entry name" value="Protein kinase-like (PK-like)"/>
    <property type="match status" value="1"/>
</dbReference>
<dbReference type="Proteomes" id="UP000006906">
    <property type="component" value="Chromosome 6"/>
</dbReference>
<dbReference type="OrthoDB" id="534005at2759"/>
<dbReference type="InterPro" id="IPR000719">
    <property type="entry name" value="Prot_kinase_dom"/>
</dbReference>
<evidence type="ECO:0000313" key="9">
    <source>
        <dbReference type="EMBL" id="PNW81916.1"/>
    </source>
</evidence>
<dbReference type="GO" id="GO:0005524">
    <property type="term" value="F:ATP binding"/>
    <property type="evidence" value="ECO:0007669"/>
    <property type="project" value="UniProtKB-UniRule"/>
</dbReference>
<evidence type="ECO:0000256" key="3">
    <source>
        <dbReference type="ARBA" id="ARBA00022777"/>
    </source>
</evidence>
<dbReference type="PANTHER" id="PTHR11042">
    <property type="entry name" value="EUKARYOTIC TRANSLATION INITIATION FACTOR 2-ALPHA KINASE EIF2-ALPHA KINASE -RELATED"/>
    <property type="match status" value="1"/>
</dbReference>
<keyword evidence="2 6" id="KW-0547">Nucleotide-binding</keyword>
<keyword evidence="4 6" id="KW-0067">ATP-binding</keyword>
<name>A8HWQ9_CHLRE</name>
<dbReference type="Gene3D" id="1.10.510.10">
    <property type="entry name" value="Transferase(Phosphotransferase) domain 1"/>
    <property type="match status" value="1"/>
</dbReference>
<keyword evidence="8" id="KW-0812">Transmembrane</keyword>
<dbReference type="InParanoid" id="A8HWQ9"/>
<evidence type="ECO:0000256" key="4">
    <source>
        <dbReference type="ARBA" id="ARBA00022840"/>
    </source>
</evidence>
<dbReference type="STRING" id="3055.A8HWQ9"/>
<evidence type="ECO:0000256" key="6">
    <source>
        <dbReference type="RuleBase" id="RU000304"/>
    </source>
</evidence>
<protein>
    <submittedName>
        <fullName evidence="9">Uncharacterized protein</fullName>
    </submittedName>
</protein>
<evidence type="ECO:0000256" key="2">
    <source>
        <dbReference type="ARBA" id="ARBA00022741"/>
    </source>
</evidence>
<dbReference type="GO" id="GO:0005737">
    <property type="term" value="C:cytoplasm"/>
    <property type="evidence" value="ECO:0000318"/>
    <property type="project" value="GO_Central"/>
</dbReference>
<comment type="similarity">
    <text evidence="5">Belongs to the protein kinase superfamily. Ser/Thr protein kinase family. GCN2 subfamily.</text>
</comment>
<dbReference type="Pfam" id="PF00069">
    <property type="entry name" value="Pkinase"/>
    <property type="match status" value="1"/>
</dbReference>
<accession>A8HWQ9</accession>
<feature type="region of interest" description="Disordered" evidence="7">
    <location>
        <begin position="101"/>
        <end position="123"/>
    </location>
</feature>
<evidence type="ECO:0000256" key="7">
    <source>
        <dbReference type="SAM" id="MobiDB-lite"/>
    </source>
</evidence>
<keyword evidence="8" id="KW-0472">Membrane</keyword>
<gene>
    <name evidence="9" type="ORF">CHLRE_06g266150v5</name>
</gene>
<evidence type="ECO:0000256" key="1">
    <source>
        <dbReference type="ARBA" id="ARBA00022679"/>
    </source>
</evidence>
<dbReference type="KEGG" id="cre:CHLRE_06g266150v5"/>
<dbReference type="InterPro" id="IPR017441">
    <property type="entry name" value="Protein_kinase_ATP_BS"/>
</dbReference>
<dbReference type="HOGENOM" id="CLU_633661_0_0_1"/>
<dbReference type="AlphaFoldDB" id="A8HWQ9"/>
<proteinExistence type="inferred from homology"/>
<dbReference type="Gramene" id="PNW81916">
    <property type="protein sequence ID" value="PNW81916"/>
    <property type="gene ID" value="CHLRE_06g266150v5"/>
</dbReference>
<feature type="transmembrane region" description="Helical" evidence="8">
    <location>
        <begin position="12"/>
        <end position="34"/>
    </location>
</feature>
<dbReference type="GeneID" id="5721940"/>
<evidence type="ECO:0000313" key="10">
    <source>
        <dbReference type="Proteomes" id="UP000006906"/>
    </source>
</evidence>
<feature type="compositionally biased region" description="Low complexity" evidence="7">
    <location>
        <begin position="102"/>
        <end position="122"/>
    </location>
</feature>
<dbReference type="PROSITE" id="PS00108">
    <property type="entry name" value="PROTEIN_KINASE_ST"/>
    <property type="match status" value="1"/>
</dbReference>
<dbReference type="GO" id="GO:0004674">
    <property type="term" value="F:protein serine/threonine kinase activity"/>
    <property type="evidence" value="ECO:0007669"/>
    <property type="project" value="UniProtKB-KW"/>
</dbReference>
<dbReference type="InterPro" id="IPR050339">
    <property type="entry name" value="CC_SR_Kinase"/>
</dbReference>
<dbReference type="InterPro" id="IPR008271">
    <property type="entry name" value="Ser/Thr_kinase_AS"/>
</dbReference>
<dbReference type="SMART" id="SM00220">
    <property type="entry name" value="S_TKc"/>
    <property type="match status" value="1"/>
</dbReference>
<sequence length="433" mass="45871">MTSLSQSTKASFGRYLGIGLGVGLVLGGGIVGFLHHRRYQASKLLHLQQERIVTSSVAANSSPAPDACASDCASDEARPAPCAQPGDCTVAGSAAARDDCAESWSNSSDSSDSDGEAPSPSGQQSLATFLARYGLERCEPVQELGRGGFGRVQSVSIPIPGGGVIKAVRKEIFRRTDGVSRTELLRQEVAGTLAGRGCASAVQLLGWTEPQTDDDPHELLLSYVPGMTLYKYLNLLHITYKDQCAAEACKKGKKGKRAKAPTPRTLLPTPLLKKLAISVLTAVDAMHNNNMCHGDIKSANVFVHETDAGGAMGFILGDMGTAEPTDSEGMLISGRIGGSRATAAPEQRVYLAGGTPACGLSRMIDLASVGLLLAEAAQFRSDPERLWAYSVFEDDLDEWVPEGCRDLCAQLLAPSPSDRPSAKEALAHWWLNE</sequence>
<dbReference type="PROSITE" id="PS00107">
    <property type="entry name" value="PROTEIN_KINASE_ATP"/>
    <property type="match status" value="1"/>
</dbReference>
<evidence type="ECO:0000256" key="5">
    <source>
        <dbReference type="ARBA" id="ARBA00037982"/>
    </source>
</evidence>
<keyword evidence="8" id="KW-1133">Transmembrane helix</keyword>
<dbReference type="InterPro" id="IPR011009">
    <property type="entry name" value="Kinase-like_dom_sf"/>
</dbReference>
<organism evidence="9 10">
    <name type="scientific">Chlamydomonas reinhardtii</name>
    <name type="common">Chlamydomonas smithii</name>
    <dbReference type="NCBI Taxonomy" id="3055"/>
    <lineage>
        <taxon>Eukaryota</taxon>
        <taxon>Viridiplantae</taxon>
        <taxon>Chlorophyta</taxon>
        <taxon>core chlorophytes</taxon>
        <taxon>Chlorophyceae</taxon>
        <taxon>CS clade</taxon>
        <taxon>Chlamydomonadales</taxon>
        <taxon>Chlamydomonadaceae</taxon>
        <taxon>Chlamydomonas</taxon>
    </lineage>
</organism>
<dbReference type="RefSeq" id="XP_001696269.1">
    <property type="nucleotide sequence ID" value="XM_001696217.2"/>
</dbReference>
<dbReference type="GO" id="GO:0005634">
    <property type="term" value="C:nucleus"/>
    <property type="evidence" value="ECO:0000318"/>
    <property type="project" value="GO_Central"/>
</dbReference>